<proteinExistence type="inferred from homology"/>
<feature type="transmembrane region" description="Helical" evidence="9">
    <location>
        <begin position="165"/>
        <end position="182"/>
    </location>
</feature>
<evidence type="ECO:0000256" key="5">
    <source>
        <dbReference type="ARBA" id="ARBA00022741"/>
    </source>
</evidence>
<keyword evidence="7 9" id="KW-1133">Transmembrane helix</keyword>
<keyword evidence="8 9" id="KW-0472">Membrane</keyword>
<sequence>MLRPKQAKKEKIQLTRDSYKKARKLFHYLKPYRFEYAIGWIFLVLSTSVGLIFPILLGQLLGLSSGSQTSMAQAIKAIDLSNITTVAVALFALFGGQAIFSYFRVVLFTNVTEKALRDLRYDVFQRMLHLPMDFFNRNTVGELTSRISSDITQIQETLRTTVAEFFRQIVMVVGGIAYLTFVSWKLSLIMLSTVPIIMIVAVLFGRFIKRLSKDAQDQTASANAIAEESLTGIGNIKAFTNENYLIKRFKNAIEEIRRLNIKSGIWRGLFISFMVFCMFGSIVFIVWQGLLMTQGTNPELSEGDLFSFLMVTLLMAASIGSLPDFYTGIQKTIGGTEKLMDIINESSESEIFKGTDKPEIDGSIRFEHVHFSYPQRPEIEVLKGISFELNRNETLALVGTSGGGKTTISSLVLNYYQVNKGAIYFGNTNADSIDIKYLREHIAIVPQDVLLFAGTIFENITFGKPGASEDDIISAAKQANAYDFIMSFPDGFKTQVGDRGIQLSGGQKQRIAIARAILKNPTILILDEATSALDSESERVVQDALEKLMHGRTCIVIAHRLSTIRNADKILVLQHGKIVESGNHTDLMETNGAYSDLVRMQVNLG</sequence>
<organism evidence="12 13">
    <name type="scientific">Fluviicola chungangensis</name>
    <dbReference type="NCBI Taxonomy" id="2597671"/>
    <lineage>
        <taxon>Bacteria</taxon>
        <taxon>Pseudomonadati</taxon>
        <taxon>Bacteroidota</taxon>
        <taxon>Flavobacteriia</taxon>
        <taxon>Flavobacteriales</taxon>
        <taxon>Crocinitomicaceae</taxon>
        <taxon>Fluviicola</taxon>
    </lineage>
</organism>
<comment type="subcellular location">
    <subcellularLocation>
        <location evidence="1">Cell membrane</location>
        <topology evidence="1">Multi-pass membrane protein</topology>
    </subcellularLocation>
</comment>
<dbReference type="SUPFAM" id="SSF90123">
    <property type="entry name" value="ABC transporter transmembrane region"/>
    <property type="match status" value="1"/>
</dbReference>
<feature type="transmembrane region" description="Helical" evidence="9">
    <location>
        <begin position="307"/>
        <end position="326"/>
    </location>
</feature>
<dbReference type="InterPro" id="IPR017871">
    <property type="entry name" value="ABC_transporter-like_CS"/>
</dbReference>
<dbReference type="InterPro" id="IPR011527">
    <property type="entry name" value="ABC1_TM_dom"/>
</dbReference>
<feature type="transmembrane region" description="Helical" evidence="9">
    <location>
        <begin position="265"/>
        <end position="287"/>
    </location>
</feature>
<dbReference type="SMART" id="SM00382">
    <property type="entry name" value="AAA"/>
    <property type="match status" value="1"/>
</dbReference>
<dbReference type="PROSITE" id="PS00211">
    <property type="entry name" value="ABC_TRANSPORTER_1"/>
    <property type="match status" value="1"/>
</dbReference>
<dbReference type="OrthoDB" id="9780296at2"/>
<dbReference type="Gene3D" id="3.40.50.300">
    <property type="entry name" value="P-loop containing nucleotide triphosphate hydrolases"/>
    <property type="match status" value="1"/>
</dbReference>
<keyword evidence="4 9" id="KW-0812">Transmembrane</keyword>
<protein>
    <submittedName>
        <fullName evidence="12">ABC transporter ATP-binding protein</fullName>
    </submittedName>
</protein>
<dbReference type="InterPro" id="IPR003593">
    <property type="entry name" value="AAA+_ATPase"/>
</dbReference>
<name>A0A556MR09_9FLAO</name>
<dbReference type="GO" id="GO:0005886">
    <property type="term" value="C:plasma membrane"/>
    <property type="evidence" value="ECO:0007669"/>
    <property type="project" value="UniProtKB-SubCell"/>
</dbReference>
<dbReference type="SUPFAM" id="SSF52540">
    <property type="entry name" value="P-loop containing nucleoside triphosphate hydrolases"/>
    <property type="match status" value="1"/>
</dbReference>
<dbReference type="InterPro" id="IPR039421">
    <property type="entry name" value="Type_1_exporter"/>
</dbReference>
<evidence type="ECO:0000313" key="13">
    <source>
        <dbReference type="Proteomes" id="UP000316008"/>
    </source>
</evidence>
<feature type="domain" description="ABC transmembrane type-1" evidence="11">
    <location>
        <begin position="41"/>
        <end position="331"/>
    </location>
</feature>
<dbReference type="Proteomes" id="UP000316008">
    <property type="component" value="Unassembled WGS sequence"/>
</dbReference>
<keyword evidence="3" id="KW-0813">Transport</keyword>
<dbReference type="InterPro" id="IPR003439">
    <property type="entry name" value="ABC_transporter-like_ATP-bd"/>
</dbReference>
<dbReference type="CDD" id="cd03249">
    <property type="entry name" value="ABC_MTABC3_MDL1_MDL2"/>
    <property type="match status" value="1"/>
</dbReference>
<dbReference type="Gene3D" id="1.20.1560.10">
    <property type="entry name" value="ABC transporter type 1, transmembrane domain"/>
    <property type="match status" value="1"/>
</dbReference>
<dbReference type="CDD" id="cd18576">
    <property type="entry name" value="ABC_6TM_bac_exporter_ABCB8_10_like"/>
    <property type="match status" value="1"/>
</dbReference>
<dbReference type="GO" id="GO:0016887">
    <property type="term" value="F:ATP hydrolysis activity"/>
    <property type="evidence" value="ECO:0007669"/>
    <property type="project" value="InterPro"/>
</dbReference>
<feature type="domain" description="ABC transporter" evidence="10">
    <location>
        <begin position="364"/>
        <end position="600"/>
    </location>
</feature>
<dbReference type="InterPro" id="IPR027417">
    <property type="entry name" value="P-loop_NTPase"/>
</dbReference>
<feature type="transmembrane region" description="Helical" evidence="9">
    <location>
        <begin position="83"/>
        <end position="107"/>
    </location>
</feature>
<evidence type="ECO:0000256" key="2">
    <source>
        <dbReference type="ARBA" id="ARBA00007577"/>
    </source>
</evidence>
<evidence type="ECO:0000256" key="1">
    <source>
        <dbReference type="ARBA" id="ARBA00004651"/>
    </source>
</evidence>
<evidence type="ECO:0000256" key="9">
    <source>
        <dbReference type="SAM" id="Phobius"/>
    </source>
</evidence>
<dbReference type="PANTHER" id="PTHR43394">
    <property type="entry name" value="ATP-DEPENDENT PERMEASE MDL1, MITOCHONDRIAL"/>
    <property type="match status" value="1"/>
</dbReference>
<feature type="transmembrane region" description="Helical" evidence="9">
    <location>
        <begin position="188"/>
        <end position="208"/>
    </location>
</feature>
<dbReference type="PANTHER" id="PTHR43394:SF1">
    <property type="entry name" value="ATP-BINDING CASSETTE SUB-FAMILY B MEMBER 10, MITOCHONDRIAL"/>
    <property type="match status" value="1"/>
</dbReference>
<dbReference type="PROSITE" id="PS50893">
    <property type="entry name" value="ABC_TRANSPORTER_2"/>
    <property type="match status" value="1"/>
</dbReference>
<evidence type="ECO:0000256" key="8">
    <source>
        <dbReference type="ARBA" id="ARBA00023136"/>
    </source>
</evidence>
<dbReference type="EMBL" id="VLPL01000005">
    <property type="protein sequence ID" value="TSJ42381.1"/>
    <property type="molecule type" value="Genomic_DNA"/>
</dbReference>
<keyword evidence="5" id="KW-0547">Nucleotide-binding</keyword>
<gene>
    <name evidence="12" type="ORF">FO442_11480</name>
</gene>
<dbReference type="Pfam" id="PF00664">
    <property type="entry name" value="ABC_membrane"/>
    <property type="match status" value="1"/>
</dbReference>
<dbReference type="GO" id="GO:0005524">
    <property type="term" value="F:ATP binding"/>
    <property type="evidence" value="ECO:0007669"/>
    <property type="project" value="UniProtKB-KW"/>
</dbReference>
<dbReference type="Pfam" id="PF00005">
    <property type="entry name" value="ABC_tran"/>
    <property type="match status" value="1"/>
</dbReference>
<keyword evidence="13" id="KW-1185">Reference proteome</keyword>
<evidence type="ECO:0000313" key="12">
    <source>
        <dbReference type="EMBL" id="TSJ42381.1"/>
    </source>
</evidence>
<comment type="caution">
    <text evidence="12">The sequence shown here is derived from an EMBL/GenBank/DDBJ whole genome shotgun (WGS) entry which is preliminary data.</text>
</comment>
<evidence type="ECO:0000256" key="3">
    <source>
        <dbReference type="ARBA" id="ARBA00022448"/>
    </source>
</evidence>
<feature type="transmembrane region" description="Helical" evidence="9">
    <location>
        <begin position="37"/>
        <end position="63"/>
    </location>
</feature>
<accession>A0A556MR09</accession>
<dbReference type="GO" id="GO:0090374">
    <property type="term" value="P:oligopeptide export from mitochondrion"/>
    <property type="evidence" value="ECO:0007669"/>
    <property type="project" value="TreeGrafter"/>
</dbReference>
<comment type="similarity">
    <text evidence="2">Belongs to the ABC transporter superfamily. ABCB family. Multidrug resistance exporter (TC 3.A.1.201) subfamily.</text>
</comment>
<reference evidence="12 13" key="1">
    <citation type="submission" date="2019-07" db="EMBL/GenBank/DDBJ databases">
        <authorList>
            <person name="Huq M.A."/>
        </authorList>
    </citation>
    <scope>NUCLEOTIDE SEQUENCE [LARGE SCALE GENOMIC DNA]</scope>
    <source>
        <strain evidence="12 13">MAH-3</strain>
    </source>
</reference>
<dbReference type="RefSeq" id="WP_144333336.1">
    <property type="nucleotide sequence ID" value="NZ_VLPL01000005.1"/>
</dbReference>
<evidence type="ECO:0000259" key="10">
    <source>
        <dbReference type="PROSITE" id="PS50893"/>
    </source>
</evidence>
<dbReference type="InterPro" id="IPR036640">
    <property type="entry name" value="ABC1_TM_sf"/>
</dbReference>
<evidence type="ECO:0000256" key="4">
    <source>
        <dbReference type="ARBA" id="ARBA00022692"/>
    </source>
</evidence>
<evidence type="ECO:0000256" key="6">
    <source>
        <dbReference type="ARBA" id="ARBA00022840"/>
    </source>
</evidence>
<evidence type="ECO:0000256" key="7">
    <source>
        <dbReference type="ARBA" id="ARBA00022989"/>
    </source>
</evidence>
<evidence type="ECO:0000259" key="11">
    <source>
        <dbReference type="PROSITE" id="PS50929"/>
    </source>
</evidence>
<keyword evidence="6 12" id="KW-0067">ATP-binding</keyword>
<dbReference type="FunFam" id="3.40.50.300:FF:000205">
    <property type="entry name" value="ABC transporter B family member 4"/>
    <property type="match status" value="1"/>
</dbReference>
<dbReference type="AlphaFoldDB" id="A0A556MR09"/>
<dbReference type="GO" id="GO:0015421">
    <property type="term" value="F:ABC-type oligopeptide transporter activity"/>
    <property type="evidence" value="ECO:0007669"/>
    <property type="project" value="TreeGrafter"/>
</dbReference>
<dbReference type="PROSITE" id="PS50929">
    <property type="entry name" value="ABC_TM1F"/>
    <property type="match status" value="1"/>
</dbReference>